<comment type="caution">
    <text evidence="1">The sequence shown here is derived from an EMBL/GenBank/DDBJ whole genome shotgun (WGS) entry which is preliminary data.</text>
</comment>
<keyword evidence="2" id="KW-1185">Reference proteome</keyword>
<proteinExistence type="predicted"/>
<sequence>MKKAHFKRNDLDFIEENFPNTFYEIKKLLNSDGLTVDYHSDKEREKVVTILEEAQFSDKALDGIEPNKIGLRVESIIDSINLVDY</sequence>
<dbReference type="EMBL" id="JBHSSN010000014">
    <property type="protein sequence ID" value="MFC6323522.1"/>
    <property type="molecule type" value="Genomic_DNA"/>
</dbReference>
<protein>
    <submittedName>
        <fullName evidence="1">Uncharacterized protein</fullName>
    </submittedName>
</protein>
<reference evidence="2" key="1">
    <citation type="journal article" date="2019" name="Int. J. Syst. Evol. Microbiol.">
        <title>The Global Catalogue of Microorganisms (GCM) 10K type strain sequencing project: providing services to taxonomists for standard genome sequencing and annotation.</title>
        <authorList>
            <consortium name="The Broad Institute Genomics Platform"/>
            <consortium name="The Broad Institute Genome Sequencing Center for Infectious Disease"/>
            <person name="Wu L."/>
            <person name="Ma J."/>
        </authorList>
    </citation>
    <scope>NUCLEOTIDE SEQUENCE [LARGE SCALE GENOMIC DNA]</scope>
    <source>
        <strain evidence="2">CCM 8895</strain>
    </source>
</reference>
<accession>A0ABW1UVS0</accession>
<evidence type="ECO:0000313" key="2">
    <source>
        <dbReference type="Proteomes" id="UP001596186"/>
    </source>
</evidence>
<dbReference type="RefSeq" id="WP_125592467.1">
    <property type="nucleotide sequence ID" value="NZ_JBHSSN010000014.1"/>
</dbReference>
<evidence type="ECO:0000313" key="1">
    <source>
        <dbReference type="EMBL" id="MFC6323522.1"/>
    </source>
</evidence>
<organism evidence="1 2">
    <name type="scientific">Companilactobacillus baiquanensis</name>
    <dbReference type="NCBI Taxonomy" id="2486005"/>
    <lineage>
        <taxon>Bacteria</taxon>
        <taxon>Bacillati</taxon>
        <taxon>Bacillota</taxon>
        <taxon>Bacilli</taxon>
        <taxon>Lactobacillales</taxon>
        <taxon>Lactobacillaceae</taxon>
        <taxon>Companilactobacillus</taxon>
    </lineage>
</organism>
<name>A0ABW1UVS0_9LACO</name>
<dbReference type="Proteomes" id="UP001596186">
    <property type="component" value="Unassembled WGS sequence"/>
</dbReference>
<gene>
    <name evidence="1" type="ORF">ACFP1F_07215</name>
</gene>